<feature type="compositionally biased region" description="Basic and acidic residues" evidence="1">
    <location>
        <begin position="294"/>
        <end position="308"/>
    </location>
</feature>
<evidence type="ECO:0000256" key="1">
    <source>
        <dbReference type="SAM" id="MobiDB-lite"/>
    </source>
</evidence>
<evidence type="ECO:0000313" key="4">
    <source>
        <dbReference type="Proteomes" id="UP000004358"/>
    </source>
</evidence>
<proteinExistence type="predicted"/>
<comment type="caution">
    <text evidence="3">The sequence shown here is derived from an EMBL/GenBank/DDBJ whole genome shotgun (WGS) entry which is preliminary data.</text>
</comment>
<dbReference type="eggNOG" id="COG3468">
    <property type="taxonomic scope" value="Bacteria"/>
</dbReference>
<name>A3ZL78_9BACT</name>
<keyword evidence="2" id="KW-1133">Transmembrane helix</keyword>
<dbReference type="AlphaFoldDB" id="A3ZL78"/>
<dbReference type="EMBL" id="AANZ01000001">
    <property type="protein sequence ID" value="EAQ82511.1"/>
    <property type="molecule type" value="Genomic_DNA"/>
</dbReference>
<protein>
    <submittedName>
        <fullName evidence="3">Uncharacterized protein</fullName>
    </submittedName>
</protein>
<dbReference type="RefSeq" id="WP_002655381.1">
    <property type="nucleotide sequence ID" value="NZ_CH672377.1"/>
</dbReference>
<gene>
    <name evidence="3" type="ORF">DSM3645_08937</name>
</gene>
<organism evidence="3 4">
    <name type="scientific">Blastopirellula marina DSM 3645</name>
    <dbReference type="NCBI Taxonomy" id="314230"/>
    <lineage>
        <taxon>Bacteria</taxon>
        <taxon>Pseudomonadati</taxon>
        <taxon>Planctomycetota</taxon>
        <taxon>Planctomycetia</taxon>
        <taxon>Pirellulales</taxon>
        <taxon>Pirellulaceae</taxon>
        <taxon>Blastopirellula</taxon>
    </lineage>
</organism>
<feature type="region of interest" description="Disordered" evidence="1">
    <location>
        <begin position="173"/>
        <end position="221"/>
    </location>
</feature>
<feature type="transmembrane region" description="Helical" evidence="2">
    <location>
        <begin position="119"/>
        <end position="140"/>
    </location>
</feature>
<feature type="compositionally biased region" description="Polar residues" evidence="1">
    <location>
        <begin position="100"/>
        <end position="113"/>
    </location>
</feature>
<dbReference type="OrthoDB" id="266044at2"/>
<accession>A3ZL78</accession>
<feature type="region of interest" description="Disordered" evidence="1">
    <location>
        <begin position="237"/>
        <end position="264"/>
    </location>
</feature>
<sequence>MLIANCPYCSDPIRIPGAADASSRVRCPWCEETYLLADVYEHLPPLVEVLEGPGSQAEIIATDSEDEYQLAGAAAPDFNFKASEGTGSSSPAPLAKLEGRSTTAGRRPSKSTSNPAWEAFKVVGGGVFGILIAMFAVMWISGDDKFHMIPYLPSFAYFAVPEELWTDDMQTVAGKKPDEESGTQESEATEPAGIETPQPSAKTLRVNKEEQPAEPIGEDEVKAAVDGGMISLADAFDEAKSRGDAPPPKLGTSDFVPPPESPVVVKPSPKVDAAIARELAQVTAEIGPIGAELPAKEEEQAPPKRREPNVSLDPAGQ</sequence>
<dbReference type="HOGENOM" id="CLU_876224_0_0_0"/>
<feature type="region of interest" description="Disordered" evidence="1">
    <location>
        <begin position="288"/>
        <end position="317"/>
    </location>
</feature>
<evidence type="ECO:0000256" key="2">
    <source>
        <dbReference type="SAM" id="Phobius"/>
    </source>
</evidence>
<dbReference type="Proteomes" id="UP000004358">
    <property type="component" value="Unassembled WGS sequence"/>
</dbReference>
<keyword evidence="2" id="KW-0472">Membrane</keyword>
<evidence type="ECO:0000313" key="3">
    <source>
        <dbReference type="EMBL" id="EAQ82511.1"/>
    </source>
</evidence>
<feature type="region of interest" description="Disordered" evidence="1">
    <location>
        <begin position="82"/>
        <end position="113"/>
    </location>
</feature>
<reference evidence="3 4" key="1">
    <citation type="submission" date="2006-02" db="EMBL/GenBank/DDBJ databases">
        <authorList>
            <person name="Amann R."/>
            <person name="Ferriera S."/>
            <person name="Johnson J."/>
            <person name="Kravitz S."/>
            <person name="Halpern A."/>
            <person name="Remington K."/>
            <person name="Beeson K."/>
            <person name="Tran B."/>
            <person name="Rogers Y.-H."/>
            <person name="Friedman R."/>
            <person name="Venter J.C."/>
        </authorList>
    </citation>
    <scope>NUCLEOTIDE SEQUENCE [LARGE SCALE GENOMIC DNA]</scope>
    <source>
        <strain evidence="3 4">DSM 3645</strain>
    </source>
</reference>
<keyword evidence="2" id="KW-0812">Transmembrane</keyword>